<dbReference type="AlphaFoldDB" id="A0A4C1W0W3"/>
<proteinExistence type="predicted"/>
<dbReference type="Proteomes" id="UP000299102">
    <property type="component" value="Unassembled WGS sequence"/>
</dbReference>
<name>A0A4C1W0W3_EUMVA</name>
<accession>A0A4C1W0W3</accession>
<sequence length="213" mass="23320">MREYRKSNGGLITAHFAPESVVSCVVSASPSGGQATAVRGFIGAMKRLNSRYVLQSMILNLLDDLVLQWTVNVAIWDIVGVRTAGLNNGCNVWEHLPKKDVHGGRNVKYVITTSITSAVKSKQRSKLEISINDGYTDASQGPPLSVVSFKFDRFLTELRAVEAFTASARFSLARAEFSWAIFFCCLSSVAVTFTLRPRPSARVWSGPKPECAT</sequence>
<reference evidence="1 2" key="1">
    <citation type="journal article" date="2019" name="Commun. Biol.">
        <title>The bagworm genome reveals a unique fibroin gene that provides high tensile strength.</title>
        <authorList>
            <person name="Kono N."/>
            <person name="Nakamura H."/>
            <person name="Ohtoshi R."/>
            <person name="Tomita M."/>
            <person name="Numata K."/>
            <person name="Arakawa K."/>
        </authorList>
    </citation>
    <scope>NUCLEOTIDE SEQUENCE [LARGE SCALE GENOMIC DNA]</scope>
</reference>
<comment type="caution">
    <text evidence="1">The sequence shown here is derived from an EMBL/GenBank/DDBJ whole genome shotgun (WGS) entry which is preliminary data.</text>
</comment>
<protein>
    <submittedName>
        <fullName evidence="1">Uncharacterized protein</fullName>
    </submittedName>
</protein>
<dbReference type="EMBL" id="BGZK01000457">
    <property type="protein sequence ID" value="GBP44711.1"/>
    <property type="molecule type" value="Genomic_DNA"/>
</dbReference>
<gene>
    <name evidence="1" type="ORF">EVAR_81479_1</name>
</gene>
<organism evidence="1 2">
    <name type="scientific">Eumeta variegata</name>
    <name type="common">Bagworm moth</name>
    <name type="synonym">Eumeta japonica</name>
    <dbReference type="NCBI Taxonomy" id="151549"/>
    <lineage>
        <taxon>Eukaryota</taxon>
        <taxon>Metazoa</taxon>
        <taxon>Ecdysozoa</taxon>
        <taxon>Arthropoda</taxon>
        <taxon>Hexapoda</taxon>
        <taxon>Insecta</taxon>
        <taxon>Pterygota</taxon>
        <taxon>Neoptera</taxon>
        <taxon>Endopterygota</taxon>
        <taxon>Lepidoptera</taxon>
        <taxon>Glossata</taxon>
        <taxon>Ditrysia</taxon>
        <taxon>Tineoidea</taxon>
        <taxon>Psychidae</taxon>
        <taxon>Oiketicinae</taxon>
        <taxon>Eumeta</taxon>
    </lineage>
</organism>
<evidence type="ECO:0000313" key="1">
    <source>
        <dbReference type="EMBL" id="GBP44711.1"/>
    </source>
</evidence>
<evidence type="ECO:0000313" key="2">
    <source>
        <dbReference type="Proteomes" id="UP000299102"/>
    </source>
</evidence>
<keyword evidence="2" id="KW-1185">Reference proteome</keyword>